<gene>
    <name evidence="3" type="ORF">ACFO8Q_00205</name>
</gene>
<dbReference type="InterPro" id="IPR001509">
    <property type="entry name" value="Epimerase_deHydtase"/>
</dbReference>
<dbReference type="SUPFAM" id="SSF51735">
    <property type="entry name" value="NAD(P)-binding Rossmann-fold domains"/>
    <property type="match status" value="1"/>
</dbReference>
<feature type="domain" description="NAD-dependent epimerase/dehydratase" evidence="2">
    <location>
        <begin position="4"/>
        <end position="234"/>
    </location>
</feature>
<dbReference type="RefSeq" id="WP_380023380.1">
    <property type="nucleotide sequence ID" value="NZ_JBHSHC010000002.1"/>
</dbReference>
<dbReference type="PANTHER" id="PTHR43000">
    <property type="entry name" value="DTDP-D-GLUCOSE 4,6-DEHYDRATASE-RELATED"/>
    <property type="match status" value="1"/>
</dbReference>
<dbReference type="InterPro" id="IPR036291">
    <property type="entry name" value="NAD(P)-bd_dom_sf"/>
</dbReference>
<organism evidence="3 4">
    <name type="scientific">Effusibacillus consociatus</name>
    <dbReference type="NCBI Taxonomy" id="1117041"/>
    <lineage>
        <taxon>Bacteria</taxon>
        <taxon>Bacillati</taxon>
        <taxon>Bacillota</taxon>
        <taxon>Bacilli</taxon>
        <taxon>Bacillales</taxon>
        <taxon>Alicyclobacillaceae</taxon>
        <taxon>Effusibacillus</taxon>
    </lineage>
</organism>
<keyword evidence="4" id="KW-1185">Reference proteome</keyword>
<evidence type="ECO:0000256" key="1">
    <source>
        <dbReference type="ARBA" id="ARBA00007637"/>
    </source>
</evidence>
<proteinExistence type="inferred from homology"/>
<dbReference type="Gene3D" id="3.40.50.720">
    <property type="entry name" value="NAD(P)-binding Rossmann-like Domain"/>
    <property type="match status" value="1"/>
</dbReference>
<dbReference type="Gene3D" id="3.90.25.10">
    <property type="entry name" value="UDP-galactose 4-epimerase, domain 1"/>
    <property type="match status" value="1"/>
</dbReference>
<evidence type="ECO:0000313" key="3">
    <source>
        <dbReference type="EMBL" id="MFC4765829.1"/>
    </source>
</evidence>
<reference evidence="4" key="1">
    <citation type="journal article" date="2019" name="Int. J. Syst. Evol. Microbiol.">
        <title>The Global Catalogue of Microorganisms (GCM) 10K type strain sequencing project: providing services to taxonomists for standard genome sequencing and annotation.</title>
        <authorList>
            <consortium name="The Broad Institute Genomics Platform"/>
            <consortium name="The Broad Institute Genome Sequencing Center for Infectious Disease"/>
            <person name="Wu L."/>
            <person name="Ma J."/>
        </authorList>
    </citation>
    <scope>NUCLEOTIDE SEQUENCE [LARGE SCALE GENOMIC DNA]</scope>
    <source>
        <strain evidence="4">WYCCWR 12678</strain>
    </source>
</reference>
<protein>
    <submittedName>
        <fullName evidence="3">NAD-dependent epimerase/dehydratase family protein</fullName>
    </submittedName>
</protein>
<dbReference type="Pfam" id="PF01370">
    <property type="entry name" value="Epimerase"/>
    <property type="match status" value="1"/>
</dbReference>
<comment type="similarity">
    <text evidence="1">Belongs to the NAD(P)-dependent epimerase/dehydratase family.</text>
</comment>
<evidence type="ECO:0000259" key="2">
    <source>
        <dbReference type="Pfam" id="PF01370"/>
    </source>
</evidence>
<dbReference type="EMBL" id="JBHSHC010000002">
    <property type="protein sequence ID" value="MFC4765829.1"/>
    <property type="molecule type" value="Genomic_DNA"/>
</dbReference>
<name>A0ABV9PUN2_9BACL</name>
<sequence>MKAIVTGGAGFIGSHLVDTLVTAGAKVHVIDNLATGSGEYINPGATFHFLDIRSQEAKDLILRERPDAVFHQAAQVDVQRSIHDPGYDAQVNIIGTVNVLEACRQASVKKIIYASSCAVYGDLNTDRITEDDPTDPISYYGVSKLTPEAYIRIFHRLYGLPYTILRYANVYGPRQTPKGEGGVVAIFLDRIKKGLPLRIHGDGEQTRDFVYVKDVVAANLAAFQHGKQDVIQVGTSTRTSINQVVRLLSKLHGTDLPVVYEQERPGDIKHSCLDNRKAYEKLGWQPKYDIVHGLEESYHLLMQEA</sequence>
<comment type="caution">
    <text evidence="3">The sequence shown here is derived from an EMBL/GenBank/DDBJ whole genome shotgun (WGS) entry which is preliminary data.</text>
</comment>
<dbReference type="Proteomes" id="UP001596002">
    <property type="component" value="Unassembled WGS sequence"/>
</dbReference>
<accession>A0ABV9PUN2</accession>
<evidence type="ECO:0000313" key="4">
    <source>
        <dbReference type="Proteomes" id="UP001596002"/>
    </source>
</evidence>